<dbReference type="InterPro" id="IPR011050">
    <property type="entry name" value="Pectin_lyase_fold/virulence"/>
</dbReference>
<dbReference type="Pfam" id="PF21231">
    <property type="entry name" value="GH141_M"/>
    <property type="match status" value="1"/>
</dbReference>
<accession>A0A851GGB9</accession>
<evidence type="ECO:0000313" key="6">
    <source>
        <dbReference type="Proteomes" id="UP000557872"/>
    </source>
</evidence>
<dbReference type="PANTHER" id="PTHR36453">
    <property type="entry name" value="SECRETED PROTEIN-RELATED"/>
    <property type="match status" value="1"/>
</dbReference>
<reference evidence="5 6" key="1">
    <citation type="submission" date="2020-07" db="EMBL/GenBank/DDBJ databases">
        <title>Roseicoccus Jingziensis gen. nov., sp. nov., isolated from coastal seawater.</title>
        <authorList>
            <person name="Feng X."/>
        </authorList>
    </citation>
    <scope>NUCLEOTIDE SEQUENCE [LARGE SCALE GENOMIC DNA]</scope>
    <source>
        <strain evidence="5 6">N1E253</strain>
    </source>
</reference>
<dbReference type="SMART" id="SM00560">
    <property type="entry name" value="LamGL"/>
    <property type="match status" value="1"/>
</dbReference>
<feature type="chain" id="PRO_5032541345" evidence="3">
    <location>
        <begin position="22"/>
        <end position="786"/>
    </location>
</feature>
<dbReference type="Proteomes" id="UP000557872">
    <property type="component" value="Unassembled WGS sequence"/>
</dbReference>
<dbReference type="AlphaFoldDB" id="A0A851GGB9"/>
<protein>
    <submittedName>
        <fullName evidence="5">Right-handed parallel beta-helix repeat-containing protein</fullName>
    </submittedName>
</protein>
<evidence type="ECO:0000256" key="1">
    <source>
        <dbReference type="ARBA" id="ARBA00022729"/>
    </source>
</evidence>
<gene>
    <name evidence="5" type="ORF">HW115_13155</name>
</gene>
<name>A0A851GGB9_9BACT</name>
<dbReference type="InterPro" id="IPR039448">
    <property type="entry name" value="Beta_helix"/>
</dbReference>
<proteinExistence type="predicted"/>
<dbReference type="EMBL" id="JACBAZ010000004">
    <property type="protein sequence ID" value="NWK56563.1"/>
    <property type="molecule type" value="Genomic_DNA"/>
</dbReference>
<keyword evidence="1 3" id="KW-0732">Signal</keyword>
<dbReference type="InterPro" id="IPR006626">
    <property type="entry name" value="PbH1"/>
</dbReference>
<dbReference type="Gene3D" id="2.60.120.200">
    <property type="match status" value="1"/>
</dbReference>
<evidence type="ECO:0000313" key="5">
    <source>
        <dbReference type="EMBL" id="NWK56563.1"/>
    </source>
</evidence>
<dbReference type="InterPro" id="IPR006558">
    <property type="entry name" value="LamG-like"/>
</dbReference>
<feature type="signal peptide" evidence="3">
    <location>
        <begin position="1"/>
        <end position="21"/>
    </location>
</feature>
<comment type="caution">
    <text evidence="5">The sequence shown here is derived from an EMBL/GenBank/DDBJ whole genome shotgun (WGS) entry which is preliminary data.</text>
</comment>
<evidence type="ECO:0000256" key="3">
    <source>
        <dbReference type="SAM" id="SignalP"/>
    </source>
</evidence>
<feature type="domain" description="LamG-like jellyroll fold" evidence="4">
    <location>
        <begin position="597"/>
        <end position="736"/>
    </location>
</feature>
<dbReference type="SUPFAM" id="SSF51126">
    <property type="entry name" value="Pectin lyase-like"/>
    <property type="match status" value="1"/>
</dbReference>
<dbReference type="RefSeq" id="WP_178933330.1">
    <property type="nucleotide sequence ID" value="NZ_JACBAZ010000004.1"/>
</dbReference>
<dbReference type="SUPFAM" id="SSF49899">
    <property type="entry name" value="Concanavalin A-like lectins/glucanases"/>
    <property type="match status" value="1"/>
</dbReference>
<dbReference type="PANTHER" id="PTHR36453:SF1">
    <property type="entry name" value="RIGHT HANDED BETA HELIX DOMAIN-CONTAINING PROTEIN"/>
    <property type="match status" value="1"/>
</dbReference>
<keyword evidence="2" id="KW-1015">Disulfide bond</keyword>
<organism evidence="5 6">
    <name type="scientific">Oceaniferula marina</name>
    <dbReference type="NCBI Taxonomy" id="2748318"/>
    <lineage>
        <taxon>Bacteria</taxon>
        <taxon>Pseudomonadati</taxon>
        <taxon>Verrucomicrobiota</taxon>
        <taxon>Verrucomicrobiia</taxon>
        <taxon>Verrucomicrobiales</taxon>
        <taxon>Verrucomicrobiaceae</taxon>
        <taxon>Oceaniferula</taxon>
    </lineage>
</organism>
<evidence type="ECO:0000259" key="4">
    <source>
        <dbReference type="SMART" id="SM00560"/>
    </source>
</evidence>
<dbReference type="InterPro" id="IPR048482">
    <property type="entry name" value="GH141_ins"/>
</dbReference>
<evidence type="ECO:0000256" key="2">
    <source>
        <dbReference type="ARBA" id="ARBA00023157"/>
    </source>
</evidence>
<keyword evidence="6" id="KW-1185">Reference proteome</keyword>
<dbReference type="Pfam" id="PF13229">
    <property type="entry name" value="Beta_helix"/>
    <property type="match status" value="1"/>
</dbReference>
<dbReference type="InterPro" id="IPR012334">
    <property type="entry name" value="Pectin_lyas_fold"/>
</dbReference>
<dbReference type="Pfam" id="PF13385">
    <property type="entry name" value="Laminin_G_3"/>
    <property type="match status" value="1"/>
</dbReference>
<sequence length="786" mass="86835">MMIKHNLSSLLVLSLISAASAKTIHVSPSGDDRNAGTASSKVRSLHRAQVLVRSSRVSAPTEAVTVLVGAGVYRLPQALTFEAADSGSAHAPVTWRGQGVVSLSGGKVISGWEVAQDGVWKTKLPDVAAGKWNFRDLYVDGKRAIRARTPNRSEKHYARKVLGAGHSKDGKEQTIQVEAKDLQQWKNMQDVEIGVIKNWASFHKKVDRVDPATGKVWLKPPHVNYRGSNRPRRGTYYWFENALEFLDVAGEWYLNRKSGELYYQPIDGKNPNQSEVLAPRLTHCLQLQGTQEKPVQFIRFENIIIEHSNYLLPEQGHHGRQAAFQYWDTDTKKKYHDGKWNGLPSMVEVEYAKNCQFSHCVVRHAGAGGIEVKNGSDGVSVSRCKIYDTGANGFGVGGHNDEKICPKNTSLTDSHIYHAGQTYLGACGVWGGIARNTRIMHNEIEQLPYSGISIGWVWTHDPSAAHSYHIEHNHVHDVMREVSDGGAFYSLGIIPETTIRFNHIHGVKRGPYAHASPNNGLFLDEASDGFLIEGNVIYGTAGRSVRHNRNKPSWHVWKDNYFGGDSQGYQLAKGKLGKAWAGGAAKKVNHAAHLDPSVFTLMGWVKFDEKRKKEEVQWIVGKNKNDWAEGNFGLGTIGDRAVAYLNIGGGRANKHTVSMGEKKKLVQGKWHHLAMSYNGSELVLYVDGQVSGKKTIGKQRKSGSGALVIGQRPDKGYRFNGLIDEVRLYAKALTPGNLSTLAAKAEEDPSPENLVDLWDFNTSDPVNDAAKTIEDIKKSAGIRPLK</sequence>
<dbReference type="SMART" id="SM00710">
    <property type="entry name" value="PbH1"/>
    <property type="match status" value="5"/>
</dbReference>
<dbReference type="Gene3D" id="2.160.20.10">
    <property type="entry name" value="Single-stranded right-handed beta-helix, Pectin lyase-like"/>
    <property type="match status" value="2"/>
</dbReference>
<dbReference type="InterPro" id="IPR013320">
    <property type="entry name" value="ConA-like_dom_sf"/>
</dbReference>